<gene>
    <name evidence="2" type="ORF">BpHYR1_020264</name>
</gene>
<accession>A0A3M7QJP5</accession>
<organism evidence="2 3">
    <name type="scientific">Brachionus plicatilis</name>
    <name type="common">Marine rotifer</name>
    <name type="synonym">Brachionus muelleri</name>
    <dbReference type="NCBI Taxonomy" id="10195"/>
    <lineage>
        <taxon>Eukaryota</taxon>
        <taxon>Metazoa</taxon>
        <taxon>Spiralia</taxon>
        <taxon>Gnathifera</taxon>
        <taxon>Rotifera</taxon>
        <taxon>Eurotatoria</taxon>
        <taxon>Monogononta</taxon>
        <taxon>Pseudotrocha</taxon>
        <taxon>Ploima</taxon>
        <taxon>Brachionidae</taxon>
        <taxon>Brachionus</taxon>
    </lineage>
</organism>
<dbReference type="Proteomes" id="UP000276133">
    <property type="component" value="Unassembled WGS sequence"/>
</dbReference>
<keyword evidence="1" id="KW-0472">Membrane</keyword>
<comment type="caution">
    <text evidence="2">The sequence shown here is derived from an EMBL/GenBank/DDBJ whole genome shotgun (WGS) entry which is preliminary data.</text>
</comment>
<dbReference type="EMBL" id="REGN01005946">
    <property type="protein sequence ID" value="RNA11483.1"/>
    <property type="molecule type" value="Genomic_DNA"/>
</dbReference>
<keyword evidence="1" id="KW-0812">Transmembrane</keyword>
<dbReference type="AlphaFoldDB" id="A0A3M7QJP5"/>
<feature type="transmembrane region" description="Helical" evidence="1">
    <location>
        <begin position="20"/>
        <end position="36"/>
    </location>
</feature>
<protein>
    <submittedName>
        <fullName evidence="2">Uncharacterized protein</fullName>
    </submittedName>
</protein>
<name>A0A3M7QJP5_BRAPC</name>
<keyword evidence="1" id="KW-1133">Transmembrane helix</keyword>
<evidence type="ECO:0000313" key="2">
    <source>
        <dbReference type="EMBL" id="RNA11483.1"/>
    </source>
</evidence>
<sequence>MFKVELYNGYTIFEKNKLHFITFIYIILLNISFLHTRNDIILCKPTFSDERACCDELLARHEHIEKILTSQILFVHFSKTEKLMSSNRFWDNLELKSLQKKEQNTEIMALFEKNKIVLVCLIIKV</sequence>
<reference evidence="2 3" key="1">
    <citation type="journal article" date="2018" name="Sci. Rep.">
        <title>Genomic signatures of local adaptation to the degree of environmental predictability in rotifers.</title>
        <authorList>
            <person name="Franch-Gras L."/>
            <person name="Hahn C."/>
            <person name="Garcia-Roger E.M."/>
            <person name="Carmona M.J."/>
            <person name="Serra M."/>
            <person name="Gomez A."/>
        </authorList>
    </citation>
    <scope>NUCLEOTIDE SEQUENCE [LARGE SCALE GENOMIC DNA]</scope>
    <source>
        <strain evidence="2">HYR1</strain>
    </source>
</reference>
<keyword evidence="3" id="KW-1185">Reference proteome</keyword>
<evidence type="ECO:0000256" key="1">
    <source>
        <dbReference type="SAM" id="Phobius"/>
    </source>
</evidence>
<proteinExistence type="predicted"/>
<evidence type="ECO:0000313" key="3">
    <source>
        <dbReference type="Proteomes" id="UP000276133"/>
    </source>
</evidence>